<reference evidence="2" key="1">
    <citation type="journal article" date="2016" name="Nature">
        <title>The genome of the seagrass Zostera marina reveals angiosperm adaptation to the sea.</title>
        <authorList>
            <person name="Olsen J.L."/>
            <person name="Rouze P."/>
            <person name="Verhelst B."/>
            <person name="Lin Y.-C."/>
            <person name="Bayer T."/>
            <person name="Collen J."/>
            <person name="Dattolo E."/>
            <person name="De Paoli E."/>
            <person name="Dittami S."/>
            <person name="Maumus F."/>
            <person name="Michel G."/>
            <person name="Kersting A."/>
            <person name="Lauritano C."/>
            <person name="Lohaus R."/>
            <person name="Toepel M."/>
            <person name="Tonon T."/>
            <person name="Vanneste K."/>
            <person name="Amirebrahimi M."/>
            <person name="Brakel J."/>
            <person name="Bostroem C."/>
            <person name="Chovatia M."/>
            <person name="Grimwood J."/>
            <person name="Jenkins J.W."/>
            <person name="Jueterbock A."/>
            <person name="Mraz A."/>
            <person name="Stam W.T."/>
            <person name="Tice H."/>
            <person name="Bornberg-Bauer E."/>
            <person name="Green P.J."/>
            <person name="Pearson G.A."/>
            <person name="Procaccini G."/>
            <person name="Duarte C.M."/>
            <person name="Schmutz J."/>
            <person name="Reusch T.B.H."/>
            <person name="Van de Peer Y."/>
        </authorList>
    </citation>
    <scope>NUCLEOTIDE SEQUENCE [LARGE SCALE GENOMIC DNA]</scope>
    <source>
        <strain evidence="2">cv. Finnish</strain>
    </source>
</reference>
<dbReference type="PANTHER" id="PTHR35995">
    <property type="entry name" value="OS04G0690500 PROTEIN"/>
    <property type="match status" value="1"/>
</dbReference>
<protein>
    <submittedName>
        <fullName evidence="1">Uncharacterized protein</fullName>
    </submittedName>
</protein>
<dbReference type="STRING" id="29655.A0A0K9PHK3"/>
<dbReference type="InterPro" id="IPR008004">
    <property type="entry name" value="OCTOPUS-like"/>
</dbReference>
<gene>
    <name evidence="1" type="ORF">ZOSMA_23G01120</name>
</gene>
<dbReference type="EMBL" id="LFYR01000839">
    <property type="protein sequence ID" value="KMZ68454.1"/>
    <property type="molecule type" value="Genomic_DNA"/>
</dbReference>
<dbReference type="Pfam" id="PF05340">
    <property type="entry name" value="DUF740"/>
    <property type="match status" value="1"/>
</dbReference>
<sequence length="144" mass="16923">MEDGSGTGCYFHPTEVLVGVCSLCLKERLLILASNKQGRAFRKFQSVAIVIVRKTFSLRSFPRRHWENDHKDSSDDDDDSSFISMEFEDDGKASWNENNKTSLAVVEHRGQLRWRYWRRKVSQLLHLRRTTLERRDISSFIKED</sequence>
<dbReference type="PANTHER" id="PTHR35995:SF1">
    <property type="entry name" value="OS04G0690500 PROTEIN"/>
    <property type="match status" value="1"/>
</dbReference>
<comment type="caution">
    <text evidence="1">The sequence shown here is derived from an EMBL/GenBank/DDBJ whole genome shotgun (WGS) entry which is preliminary data.</text>
</comment>
<evidence type="ECO:0000313" key="2">
    <source>
        <dbReference type="Proteomes" id="UP000036987"/>
    </source>
</evidence>
<dbReference type="Proteomes" id="UP000036987">
    <property type="component" value="Unassembled WGS sequence"/>
</dbReference>
<dbReference type="AlphaFoldDB" id="A0A0K9PHK3"/>
<evidence type="ECO:0000313" key="1">
    <source>
        <dbReference type="EMBL" id="KMZ68454.1"/>
    </source>
</evidence>
<keyword evidence="2" id="KW-1185">Reference proteome</keyword>
<name>A0A0K9PHK3_ZOSMR</name>
<organism evidence="1 2">
    <name type="scientific">Zostera marina</name>
    <name type="common">Eelgrass</name>
    <dbReference type="NCBI Taxonomy" id="29655"/>
    <lineage>
        <taxon>Eukaryota</taxon>
        <taxon>Viridiplantae</taxon>
        <taxon>Streptophyta</taxon>
        <taxon>Embryophyta</taxon>
        <taxon>Tracheophyta</taxon>
        <taxon>Spermatophyta</taxon>
        <taxon>Magnoliopsida</taxon>
        <taxon>Liliopsida</taxon>
        <taxon>Zosteraceae</taxon>
        <taxon>Zostera</taxon>
    </lineage>
</organism>
<accession>A0A0K9PHK3</accession>
<proteinExistence type="predicted"/>
<dbReference type="OrthoDB" id="1924480at2759"/>